<dbReference type="RefSeq" id="WP_152576686.1">
    <property type="nucleotide sequence ID" value="NZ_JAATJI010000001.1"/>
</dbReference>
<dbReference type="OrthoDB" id="8953110at2"/>
<name>A0A7C9GTQ3_9SPHN</name>
<protein>
    <submittedName>
        <fullName evidence="1">DUF2855 family protein</fullName>
    </submittedName>
</protein>
<accession>A0A7C9GTQ3</accession>
<dbReference type="EMBL" id="WIOL01000001">
    <property type="protein sequence ID" value="MQT16269.1"/>
    <property type="molecule type" value="Genomic_DNA"/>
</dbReference>
<evidence type="ECO:0000313" key="2">
    <source>
        <dbReference type="Proteomes" id="UP000481327"/>
    </source>
</evidence>
<proteinExistence type="predicted"/>
<dbReference type="Proteomes" id="UP000481327">
    <property type="component" value="Unassembled WGS sequence"/>
</dbReference>
<evidence type="ECO:0000313" key="1">
    <source>
        <dbReference type="EMBL" id="MQT16269.1"/>
    </source>
</evidence>
<keyword evidence="2" id="KW-1185">Reference proteome</keyword>
<gene>
    <name evidence="1" type="ORF">F3168_03230</name>
</gene>
<sequence>MVTATELQVRRTALADISVVERNLDAGPGQLLVHVDHFALTANNMTYAAHGVDMGYWSFFPASDGYGIVPVWGFASVVESQVEGIAVGARFYGYWPMASHAVVTPTRIGPRGFVDGAPHRQSLPAVYNHYVPASPDWGSEALQALFRPLYTTSFVLDALLSESPAATLILTSASSKTALGLAQAARGRQRVIGVTAAANIGFVESTGYYDQVMAYDALAETLPDGPVALVDFSGNGAVRHALHTALGDHLIESLIVGDTHWAAANSETLPGVTPKLFFAPSVIADRVATWGPEGFEQRLFAAWTRFMATTGWLQIVEASGATAAAGQWQALADGCIDPAAGFVVGV</sequence>
<reference evidence="1 2" key="1">
    <citation type="submission" date="2019-09" db="EMBL/GenBank/DDBJ databases">
        <title>Polymorphobacter sp. isolated from a lake in China.</title>
        <authorList>
            <person name="Liu Z."/>
        </authorList>
    </citation>
    <scope>NUCLEOTIDE SEQUENCE [LARGE SCALE GENOMIC DNA]</scope>
    <source>
        <strain evidence="1 2">D40P</strain>
    </source>
</reference>
<dbReference type="AlphaFoldDB" id="A0A7C9GTQ3"/>
<comment type="caution">
    <text evidence="1">The sequence shown here is derived from an EMBL/GenBank/DDBJ whole genome shotgun (WGS) entry which is preliminary data.</text>
</comment>
<organism evidence="1 2">
    <name type="scientific">Sandarakinorhabdus fusca</name>
    <dbReference type="NCBI Taxonomy" id="1439888"/>
    <lineage>
        <taxon>Bacteria</taxon>
        <taxon>Pseudomonadati</taxon>
        <taxon>Pseudomonadota</taxon>
        <taxon>Alphaproteobacteria</taxon>
        <taxon>Sphingomonadales</taxon>
        <taxon>Sphingosinicellaceae</taxon>
        <taxon>Sandarakinorhabdus</taxon>
    </lineage>
</organism>
<dbReference type="InterPro" id="IPR021276">
    <property type="entry name" value="DUF2855"/>
</dbReference>
<dbReference type="Pfam" id="PF11017">
    <property type="entry name" value="DUF2855"/>
    <property type="match status" value="1"/>
</dbReference>